<dbReference type="InParanoid" id="A0A5Q0BJV4"/>
<dbReference type="InterPro" id="IPR042054">
    <property type="entry name" value="YegD-like"/>
</dbReference>
<dbReference type="GO" id="GO:0005524">
    <property type="term" value="F:ATP binding"/>
    <property type="evidence" value="ECO:0007669"/>
    <property type="project" value="UniProtKB-KW"/>
</dbReference>
<dbReference type="OrthoDB" id="9807934at2"/>
<dbReference type="EMBL" id="CP044205">
    <property type="protein sequence ID" value="QFY42086.1"/>
    <property type="molecule type" value="Genomic_DNA"/>
</dbReference>
<keyword evidence="5" id="KW-1185">Reference proteome</keyword>
<dbReference type="Gene3D" id="3.30.420.40">
    <property type="match status" value="3"/>
</dbReference>
<dbReference type="KEGG" id="mmob:F6R98_05125"/>
<reference evidence="4 5" key="1">
    <citation type="submission" date="2019-09" db="EMBL/GenBank/DDBJ databases">
        <title>Ecophysiology of the spiral-shaped methanotroph Methylospira mobilis as revealed by the complete genome sequence.</title>
        <authorList>
            <person name="Oshkin I.Y."/>
            <person name="Dedysh S.N."/>
            <person name="Miroshnikov K."/>
            <person name="Danilova O.V."/>
            <person name="Hakobyan A."/>
            <person name="Liesack W."/>
        </authorList>
    </citation>
    <scope>NUCLEOTIDE SEQUENCE [LARGE SCALE GENOMIC DNA]</scope>
    <source>
        <strain evidence="4 5">Shm1</strain>
    </source>
</reference>
<dbReference type="FunCoup" id="A0A5Q0BJV4">
    <property type="interactions" value="22"/>
</dbReference>
<organism evidence="4 5">
    <name type="scientific">Candidatus Methylospira mobilis</name>
    <dbReference type="NCBI Taxonomy" id="1808979"/>
    <lineage>
        <taxon>Bacteria</taxon>
        <taxon>Pseudomonadati</taxon>
        <taxon>Pseudomonadota</taxon>
        <taxon>Gammaproteobacteria</taxon>
        <taxon>Methylococcales</taxon>
        <taxon>Methylococcaceae</taxon>
        <taxon>Candidatus Methylospira</taxon>
    </lineage>
</organism>
<dbReference type="PANTHER" id="PTHR42749:SF1">
    <property type="entry name" value="CELL SHAPE-DETERMINING PROTEIN MREB"/>
    <property type="match status" value="1"/>
</dbReference>
<dbReference type="RefSeq" id="WP_153248069.1">
    <property type="nucleotide sequence ID" value="NZ_CP044205.1"/>
</dbReference>
<protein>
    <submittedName>
        <fullName evidence="4">Hsp70 family protein</fullName>
    </submittedName>
</protein>
<dbReference type="Pfam" id="PF00012">
    <property type="entry name" value="HSP70"/>
    <property type="match status" value="2"/>
</dbReference>
<evidence type="ECO:0000256" key="3">
    <source>
        <dbReference type="ARBA" id="ARBA00022840"/>
    </source>
</evidence>
<evidence type="ECO:0000313" key="5">
    <source>
        <dbReference type="Proteomes" id="UP000325755"/>
    </source>
</evidence>
<dbReference type="PRINTS" id="PR00301">
    <property type="entry name" value="HEATSHOCK70"/>
</dbReference>
<comment type="similarity">
    <text evidence="1">Belongs to the heat shock protein 70 family.</text>
</comment>
<dbReference type="Gene3D" id="3.90.640.10">
    <property type="entry name" value="Actin, Chain A, domain 4"/>
    <property type="match status" value="2"/>
</dbReference>
<dbReference type="CDD" id="cd10231">
    <property type="entry name" value="ASKHA_NBD_HSP70_YegD-like"/>
    <property type="match status" value="1"/>
</dbReference>
<keyword evidence="3" id="KW-0067">ATP-binding</keyword>
<evidence type="ECO:0000313" key="4">
    <source>
        <dbReference type="EMBL" id="QFY42086.1"/>
    </source>
</evidence>
<dbReference type="InterPro" id="IPR043129">
    <property type="entry name" value="ATPase_NBD"/>
</dbReference>
<evidence type="ECO:0000256" key="2">
    <source>
        <dbReference type="ARBA" id="ARBA00022741"/>
    </source>
</evidence>
<dbReference type="Proteomes" id="UP000325755">
    <property type="component" value="Chromosome"/>
</dbReference>
<dbReference type="InterPro" id="IPR013126">
    <property type="entry name" value="Hsp_70_fam"/>
</dbReference>
<dbReference type="GO" id="GO:0140662">
    <property type="term" value="F:ATP-dependent protein folding chaperone"/>
    <property type="evidence" value="ECO:0007669"/>
    <property type="project" value="InterPro"/>
</dbReference>
<dbReference type="InterPro" id="IPR018181">
    <property type="entry name" value="Heat_shock_70_CS"/>
</dbReference>
<dbReference type="PROSITE" id="PS01036">
    <property type="entry name" value="HSP70_3"/>
    <property type="match status" value="1"/>
</dbReference>
<evidence type="ECO:0000256" key="1">
    <source>
        <dbReference type="ARBA" id="ARBA00007381"/>
    </source>
</evidence>
<proteinExistence type="inferred from homology"/>
<keyword evidence="2" id="KW-0547">Nucleotide-binding</keyword>
<dbReference type="PANTHER" id="PTHR42749">
    <property type="entry name" value="CELL SHAPE-DETERMINING PROTEIN MREB"/>
    <property type="match status" value="1"/>
</dbReference>
<sequence length="436" mass="48310">MTNKTLGLDFGTTNSVAALLSEDGTPTPLEFQHHANAMSVFRSVLCFWEEQSGRATLRLDTAGPWAIERFIEDPHDCRLVQSFKSFAASRLFNETLIFGKRYAFEDLLSTFLGNFWQNSGIGGCAPPKRIIMGRPVSFVGANPDEALAIKRYETALRRFGFNEIHYVYEPVAAAFFFAQRLTRDANVLVADFGGGTSDFSVIRFGQSGSGIRSIPMGHRGLPLAGDTFDYRIIDNAISPQMGKGSRYLSINKQLEIPGQYYVSFARWNELSLLRSPATLRELKQLADTALEPDELNRFIRLLETNAIYALYRSVSDAKVTLSGADGARLKLDAPGVQLEADIERADFENWIAEDVARIGHAVDTLLADIGLVNTGIDRVFLTGGTSFVPAVRRLFSERFGDEKIETGNQFDSIAQGLALIGQERDIGRWNVKNLPA</sequence>
<dbReference type="AlphaFoldDB" id="A0A5Q0BJV4"/>
<dbReference type="SUPFAM" id="SSF53067">
    <property type="entry name" value="Actin-like ATPase domain"/>
    <property type="match status" value="2"/>
</dbReference>
<name>A0A5Q0BJV4_9GAMM</name>
<gene>
    <name evidence="4" type="ORF">F6R98_05125</name>
</gene>
<accession>A0A5Q0BJV4</accession>